<dbReference type="Pfam" id="PF00528">
    <property type="entry name" value="BPD_transp_1"/>
    <property type="match status" value="2"/>
</dbReference>
<dbReference type="PROSITE" id="PS50928">
    <property type="entry name" value="ABC_TM1"/>
    <property type="match status" value="2"/>
</dbReference>
<keyword evidence="7 9" id="KW-0472">Membrane</keyword>
<evidence type="ECO:0000313" key="11">
    <source>
        <dbReference type="EMBL" id="CAB4569964.1"/>
    </source>
</evidence>
<feature type="transmembrane region" description="Helical" evidence="9">
    <location>
        <begin position="198"/>
        <end position="220"/>
    </location>
</feature>
<dbReference type="GO" id="GO:0055085">
    <property type="term" value="P:transmembrane transport"/>
    <property type="evidence" value="ECO:0007669"/>
    <property type="project" value="InterPro"/>
</dbReference>
<accession>A0A6J6E3S5</accession>
<evidence type="ECO:0000256" key="4">
    <source>
        <dbReference type="ARBA" id="ARBA00022519"/>
    </source>
</evidence>
<feature type="transmembrane region" description="Helical" evidence="9">
    <location>
        <begin position="277"/>
        <end position="297"/>
    </location>
</feature>
<name>A0A6J6E3S5_9ZZZZ</name>
<comment type="subcellular location">
    <subcellularLocation>
        <location evidence="1">Cell inner membrane</location>
        <topology evidence="1">Multi-pass membrane protein</topology>
    </subcellularLocation>
</comment>
<keyword evidence="6 9" id="KW-1133">Transmembrane helix</keyword>
<organism evidence="11">
    <name type="scientific">freshwater metagenome</name>
    <dbReference type="NCBI Taxonomy" id="449393"/>
    <lineage>
        <taxon>unclassified sequences</taxon>
        <taxon>metagenomes</taxon>
        <taxon>ecological metagenomes</taxon>
    </lineage>
</organism>
<evidence type="ECO:0000259" key="10">
    <source>
        <dbReference type="PROSITE" id="PS50928"/>
    </source>
</evidence>
<protein>
    <submittedName>
        <fullName evidence="11">Unannotated protein</fullName>
    </submittedName>
</protein>
<sequence>MIGTLFASLIFSSNFRSRGLLLAISALPLAIPSYVFTYCWIAIWPNFRGFWAAALVLTFSTMPYILLAAFAALRRIDKVQVDVARSLGCNRFQVFTRVILPQIRNSIAASTLLVILYVFSDFGAVSLLGVDTFTRAIQNLYRASFDRQSAALLGLILVLFAAVLIFAEERMQRRNINTRSTSRIKEEIALITKRAPKAFAFTAIIAYSLLALAVPAYVLITRMVGNFQGIDLTSLATATLNTIVVATLGATIAILFALPLAWTIISTRSRFALATEKVVLITHALPGVVLGLSLVAFSSRIPWLYQSITLLAFAYALLFLAKGVGATRTSIERVPAGLKEVATTLGVSPWETMRRVTVPLAAPGIGVGFLLVLLTAMKELPATLMLRPTGFDTLAIEIWSAASINRFNEAAPYALLLILIAAIPTFILSRPDRQFQDENRSEVPNRMRQGGIDDIT</sequence>
<evidence type="ECO:0000256" key="3">
    <source>
        <dbReference type="ARBA" id="ARBA00022475"/>
    </source>
</evidence>
<feature type="region of interest" description="Disordered" evidence="8">
    <location>
        <begin position="437"/>
        <end position="456"/>
    </location>
</feature>
<keyword evidence="5 9" id="KW-0812">Transmembrane</keyword>
<evidence type="ECO:0000256" key="1">
    <source>
        <dbReference type="ARBA" id="ARBA00004429"/>
    </source>
</evidence>
<feature type="transmembrane region" description="Helical" evidence="9">
    <location>
        <begin position="303"/>
        <end position="321"/>
    </location>
</feature>
<feature type="domain" description="ABC transmembrane type-1" evidence="10">
    <location>
        <begin position="1"/>
        <end position="168"/>
    </location>
</feature>
<evidence type="ECO:0000256" key="8">
    <source>
        <dbReference type="SAM" id="MobiDB-lite"/>
    </source>
</evidence>
<evidence type="ECO:0000256" key="5">
    <source>
        <dbReference type="ARBA" id="ARBA00022692"/>
    </source>
</evidence>
<dbReference type="CDD" id="cd06261">
    <property type="entry name" value="TM_PBP2"/>
    <property type="match status" value="2"/>
</dbReference>
<dbReference type="PANTHER" id="PTHR43357:SF3">
    <property type="entry name" value="FE(3+)-TRANSPORT SYSTEM PERMEASE PROTEIN FBPB 2"/>
    <property type="match status" value="1"/>
</dbReference>
<feature type="transmembrane region" description="Helical" evidence="9">
    <location>
        <begin position="356"/>
        <end position="377"/>
    </location>
</feature>
<dbReference type="PANTHER" id="PTHR43357">
    <property type="entry name" value="INNER MEMBRANE ABC TRANSPORTER PERMEASE PROTEIN YDCV"/>
    <property type="match status" value="1"/>
</dbReference>
<evidence type="ECO:0000256" key="2">
    <source>
        <dbReference type="ARBA" id="ARBA00022448"/>
    </source>
</evidence>
<dbReference type="GO" id="GO:0005886">
    <property type="term" value="C:plasma membrane"/>
    <property type="evidence" value="ECO:0007669"/>
    <property type="project" value="UniProtKB-SubCell"/>
</dbReference>
<keyword evidence="4" id="KW-0997">Cell inner membrane</keyword>
<feature type="transmembrane region" description="Helical" evidence="9">
    <location>
        <begin position="410"/>
        <end position="428"/>
    </location>
</feature>
<evidence type="ECO:0000256" key="9">
    <source>
        <dbReference type="SAM" id="Phobius"/>
    </source>
</evidence>
<dbReference type="Gene3D" id="1.10.3720.10">
    <property type="entry name" value="MetI-like"/>
    <property type="match status" value="2"/>
</dbReference>
<evidence type="ECO:0000256" key="6">
    <source>
        <dbReference type="ARBA" id="ARBA00022989"/>
    </source>
</evidence>
<feature type="transmembrane region" description="Helical" evidence="9">
    <location>
        <begin position="107"/>
        <end position="130"/>
    </location>
</feature>
<dbReference type="EMBL" id="CAEZTJ010000085">
    <property type="protein sequence ID" value="CAB4569964.1"/>
    <property type="molecule type" value="Genomic_DNA"/>
</dbReference>
<reference evidence="11" key="1">
    <citation type="submission" date="2020-05" db="EMBL/GenBank/DDBJ databases">
        <authorList>
            <person name="Chiriac C."/>
            <person name="Salcher M."/>
            <person name="Ghai R."/>
            <person name="Kavagutti S V."/>
        </authorList>
    </citation>
    <scope>NUCLEOTIDE SEQUENCE</scope>
</reference>
<dbReference type="SUPFAM" id="SSF161098">
    <property type="entry name" value="MetI-like"/>
    <property type="match status" value="2"/>
</dbReference>
<keyword evidence="2" id="KW-0813">Transport</keyword>
<dbReference type="InterPro" id="IPR000515">
    <property type="entry name" value="MetI-like"/>
</dbReference>
<feature type="transmembrane region" description="Helical" evidence="9">
    <location>
        <begin position="49"/>
        <end position="73"/>
    </location>
</feature>
<feature type="domain" description="ABC transmembrane type-1" evidence="10">
    <location>
        <begin position="239"/>
        <end position="428"/>
    </location>
</feature>
<dbReference type="InterPro" id="IPR035906">
    <property type="entry name" value="MetI-like_sf"/>
</dbReference>
<gene>
    <name evidence="11" type="ORF">UFOPK1650_00647</name>
</gene>
<feature type="transmembrane region" description="Helical" evidence="9">
    <location>
        <begin position="20"/>
        <end position="43"/>
    </location>
</feature>
<dbReference type="AlphaFoldDB" id="A0A6J6E3S5"/>
<feature type="transmembrane region" description="Helical" evidence="9">
    <location>
        <begin position="150"/>
        <end position="167"/>
    </location>
</feature>
<evidence type="ECO:0000256" key="7">
    <source>
        <dbReference type="ARBA" id="ARBA00023136"/>
    </source>
</evidence>
<keyword evidence="3" id="KW-1003">Cell membrane</keyword>
<feature type="transmembrane region" description="Helical" evidence="9">
    <location>
        <begin position="240"/>
        <end position="265"/>
    </location>
</feature>
<proteinExistence type="predicted"/>